<organism evidence="3 4">
    <name type="scientific">Roseofilum reptotaenium AO1-A</name>
    <dbReference type="NCBI Taxonomy" id="1925591"/>
    <lineage>
        <taxon>Bacteria</taxon>
        <taxon>Bacillati</taxon>
        <taxon>Cyanobacteriota</taxon>
        <taxon>Cyanophyceae</taxon>
        <taxon>Desertifilales</taxon>
        <taxon>Desertifilaceae</taxon>
        <taxon>Roseofilum</taxon>
    </lineage>
</organism>
<dbReference type="InterPro" id="IPR042095">
    <property type="entry name" value="SUMF_sf"/>
</dbReference>
<keyword evidence="1" id="KW-0547">Nucleotide-binding</keyword>
<evidence type="ECO:0000256" key="1">
    <source>
        <dbReference type="PROSITE-ProRule" id="PRU10141"/>
    </source>
</evidence>
<dbReference type="InterPro" id="IPR005532">
    <property type="entry name" value="SUMF_dom"/>
</dbReference>
<dbReference type="EMBL" id="MLAW01000007">
    <property type="protein sequence ID" value="OJJ26422.1"/>
    <property type="molecule type" value="Genomic_DNA"/>
</dbReference>
<keyword evidence="4" id="KW-1185">Reference proteome</keyword>
<reference evidence="3" key="1">
    <citation type="submission" date="2016-10" db="EMBL/GenBank/DDBJ databases">
        <title>CRISPR-Cas defence system in Roseofilum reptotaenium: evidence of a bacteriophage-cyanobacterium arms race in the coral black band disease.</title>
        <authorList>
            <person name="Buerger P."/>
            <person name="Wood-Charlson E.M."/>
            <person name="Weynberg K.D."/>
            <person name="Willis B."/>
            <person name="Van Oppen M.J."/>
        </authorList>
    </citation>
    <scope>NUCLEOTIDE SEQUENCE [LARGE SCALE GENOMIC DNA]</scope>
    <source>
        <strain evidence="3">AO1-A</strain>
    </source>
</reference>
<evidence type="ECO:0000259" key="2">
    <source>
        <dbReference type="PROSITE" id="PS50011"/>
    </source>
</evidence>
<dbReference type="Gene3D" id="3.90.1580.10">
    <property type="entry name" value="paralog of FGE (formylglycine-generating enzyme)"/>
    <property type="match status" value="1"/>
</dbReference>
<dbReference type="InterPro" id="IPR011009">
    <property type="entry name" value="Kinase-like_dom_sf"/>
</dbReference>
<comment type="caution">
    <text evidence="3">The sequence shown here is derived from an EMBL/GenBank/DDBJ whole genome shotgun (WGS) entry which is preliminary data.</text>
</comment>
<dbReference type="InterPro" id="IPR000719">
    <property type="entry name" value="Prot_kinase_dom"/>
</dbReference>
<dbReference type="SMART" id="SM00220">
    <property type="entry name" value="S_TKc"/>
    <property type="match status" value="1"/>
</dbReference>
<protein>
    <recommendedName>
        <fullName evidence="2">Protein kinase domain-containing protein</fullName>
    </recommendedName>
</protein>
<sequence>MSPVLAGRYQIERELGKGGFGLTYLAQDLHLPGYPLCVVKQLKPQFKSPKQLKTAQRLFETEAKALQKLGKYPQIPQLLAYFTEEGEFYLVQEYIQGHELSQEIHPGQPWSEEQVIQLLQDILTPLKFLHDHQVIHRDIKPNNLMRRKPDQTLVLIDFGAVKQHLSELTQLGEKNQRTVRVGTPGYMPSEQAVGQPKFCSDIYAVGMIAIEALTGKPALSLPADPETLEIIWQPFATHSSPRLREVLQNMIRYHFNSRYVSAQEALEEVNRLQTSTVPTPAMDRVQLKPESTQVINKAHLKPAQLESLKSTLLSVPQPYQGSLSKFSFEVVTVNAWGKIIQQENREAQYFQEDLGEGIVLDMVAIPGGDFLMGSPEGEGSDDEKPQHLVTVPPFYMGKFLITQAQWRRVASFPQVNISLESNPSYFKGENLPVEQVSWYDCEEFCARLSRYTGNTYRLPSEAEWEYACRAGTTTPFHFGETLTTDLANYDGNYSDIDDPEGKNRAKTTSVGSFPPNGFGLYDMHGNLWEWCADHWHDRYDRAPADGSIWLDSDEWTRRVIRGGSWFLTYSIFRRSADRNHRNAGDRYCTFGLRIVHPVVPDLNQ</sequence>
<dbReference type="InterPro" id="IPR016187">
    <property type="entry name" value="CTDL_fold"/>
</dbReference>
<proteinExistence type="predicted"/>
<feature type="domain" description="Protein kinase" evidence="2">
    <location>
        <begin position="9"/>
        <end position="272"/>
    </location>
</feature>
<name>A0A1L9QUX0_9CYAN</name>
<dbReference type="GO" id="GO:0005524">
    <property type="term" value="F:ATP binding"/>
    <property type="evidence" value="ECO:0007669"/>
    <property type="project" value="UniProtKB-UniRule"/>
</dbReference>
<dbReference type="SUPFAM" id="SSF56436">
    <property type="entry name" value="C-type lectin-like"/>
    <property type="match status" value="1"/>
</dbReference>
<dbReference type="Pfam" id="PF03781">
    <property type="entry name" value="FGE-sulfatase"/>
    <property type="match status" value="1"/>
</dbReference>
<dbReference type="Pfam" id="PF00069">
    <property type="entry name" value="Pkinase"/>
    <property type="match status" value="1"/>
</dbReference>
<dbReference type="Gene3D" id="1.10.510.10">
    <property type="entry name" value="Transferase(Phosphotransferase) domain 1"/>
    <property type="match status" value="1"/>
</dbReference>
<evidence type="ECO:0000313" key="3">
    <source>
        <dbReference type="EMBL" id="OJJ26422.1"/>
    </source>
</evidence>
<dbReference type="GO" id="GO:0004672">
    <property type="term" value="F:protein kinase activity"/>
    <property type="evidence" value="ECO:0007669"/>
    <property type="project" value="InterPro"/>
</dbReference>
<feature type="binding site" evidence="1">
    <location>
        <position position="40"/>
    </location>
    <ligand>
        <name>ATP</name>
        <dbReference type="ChEBI" id="CHEBI:30616"/>
    </ligand>
</feature>
<dbReference type="InterPro" id="IPR051043">
    <property type="entry name" value="Sulfatase_Mod_Factor_Kinase"/>
</dbReference>
<dbReference type="InterPro" id="IPR017441">
    <property type="entry name" value="Protein_kinase_ATP_BS"/>
</dbReference>
<dbReference type="PANTHER" id="PTHR23150:SF19">
    <property type="entry name" value="FORMYLGLYCINE-GENERATING ENZYME"/>
    <property type="match status" value="1"/>
</dbReference>
<gene>
    <name evidence="3" type="ORF">BI308_06085</name>
</gene>
<dbReference type="PANTHER" id="PTHR23150">
    <property type="entry name" value="SULFATASE MODIFYING FACTOR 1, 2"/>
    <property type="match status" value="1"/>
</dbReference>
<dbReference type="CDD" id="cd14014">
    <property type="entry name" value="STKc_PknB_like"/>
    <property type="match status" value="1"/>
</dbReference>
<dbReference type="PROSITE" id="PS00107">
    <property type="entry name" value="PROTEIN_KINASE_ATP"/>
    <property type="match status" value="1"/>
</dbReference>
<dbReference type="STRING" id="1925591.BI308_06085"/>
<dbReference type="GO" id="GO:0120147">
    <property type="term" value="F:formylglycine-generating oxidase activity"/>
    <property type="evidence" value="ECO:0007669"/>
    <property type="project" value="TreeGrafter"/>
</dbReference>
<dbReference type="PROSITE" id="PS50011">
    <property type="entry name" value="PROTEIN_KINASE_DOM"/>
    <property type="match status" value="1"/>
</dbReference>
<evidence type="ECO:0000313" key="4">
    <source>
        <dbReference type="Proteomes" id="UP000183940"/>
    </source>
</evidence>
<dbReference type="SUPFAM" id="SSF56112">
    <property type="entry name" value="Protein kinase-like (PK-like)"/>
    <property type="match status" value="1"/>
</dbReference>
<keyword evidence="1" id="KW-0067">ATP-binding</keyword>
<dbReference type="AlphaFoldDB" id="A0A1L9QUX0"/>
<accession>A0A1L9QUX0</accession>
<dbReference type="Proteomes" id="UP000183940">
    <property type="component" value="Unassembled WGS sequence"/>
</dbReference>